<dbReference type="PANTHER" id="PTHR17630:SF55">
    <property type="entry name" value="DIENELACTONE HYDROLASE FAMILY PROTEIN (AFU_ORTHOLOGUE AFUA_1G01900)"/>
    <property type="match status" value="1"/>
</dbReference>
<evidence type="ECO:0000313" key="3">
    <source>
        <dbReference type="Proteomes" id="UP001642406"/>
    </source>
</evidence>
<dbReference type="PANTHER" id="PTHR17630">
    <property type="entry name" value="DIENELACTONE HYDROLASE"/>
    <property type="match status" value="1"/>
</dbReference>
<dbReference type="InterPro" id="IPR002925">
    <property type="entry name" value="Dienelactn_hydro"/>
</dbReference>
<gene>
    <name evidence="2" type="ORF">SBRCBS47491_007027</name>
</gene>
<keyword evidence="3" id="KW-1185">Reference proteome</keyword>
<dbReference type="Pfam" id="PF01738">
    <property type="entry name" value="DLH"/>
    <property type="match status" value="1"/>
</dbReference>
<evidence type="ECO:0000313" key="2">
    <source>
        <dbReference type="EMBL" id="CAK7228795.1"/>
    </source>
</evidence>
<accession>A0ABP0CAY3</accession>
<dbReference type="SUPFAM" id="SSF53474">
    <property type="entry name" value="alpha/beta-Hydrolases"/>
    <property type="match status" value="1"/>
</dbReference>
<name>A0ABP0CAY3_9PEZI</name>
<dbReference type="Gene3D" id="3.40.50.1820">
    <property type="entry name" value="alpha/beta hydrolase"/>
    <property type="match status" value="1"/>
</dbReference>
<sequence length="269" mass="30010">MSFGACCVKGFKWNGKPEGRIAKIAGGRYDTYVAGNSTKAALLIVADVFGWSTDNVRIMADHFAREANVTVFVPDFFHGDELRRDKFPELTAEEFFAQQLMPFLGRHPREKREPEVFAVARALRRELNFPKVAAMGFCYGGWAVMRLAAKPENQPADEDKDAKPIEGPLVDAISTAHPSWLTEKDIDQVAVPIQVLAPEFDTIYTPELKKYTLETVPKNGVALDYLHFPGIVHGALMRGDQTKTSDRLALVRSNAAAVTFFKTNLDQFE</sequence>
<evidence type="ECO:0000259" key="1">
    <source>
        <dbReference type="Pfam" id="PF01738"/>
    </source>
</evidence>
<protein>
    <recommendedName>
        <fullName evidence="1">Dienelactone hydrolase domain-containing protein</fullName>
    </recommendedName>
</protein>
<reference evidence="2 3" key="1">
    <citation type="submission" date="2024-01" db="EMBL/GenBank/DDBJ databases">
        <authorList>
            <person name="Allen C."/>
            <person name="Tagirdzhanova G."/>
        </authorList>
    </citation>
    <scope>NUCLEOTIDE SEQUENCE [LARGE SCALE GENOMIC DNA]</scope>
</reference>
<dbReference type="InterPro" id="IPR029058">
    <property type="entry name" value="AB_hydrolase_fold"/>
</dbReference>
<proteinExistence type="predicted"/>
<feature type="domain" description="Dienelactone hydrolase" evidence="1">
    <location>
        <begin position="31"/>
        <end position="263"/>
    </location>
</feature>
<dbReference type="Proteomes" id="UP001642406">
    <property type="component" value="Unassembled WGS sequence"/>
</dbReference>
<organism evidence="2 3">
    <name type="scientific">Sporothrix bragantina</name>
    <dbReference type="NCBI Taxonomy" id="671064"/>
    <lineage>
        <taxon>Eukaryota</taxon>
        <taxon>Fungi</taxon>
        <taxon>Dikarya</taxon>
        <taxon>Ascomycota</taxon>
        <taxon>Pezizomycotina</taxon>
        <taxon>Sordariomycetes</taxon>
        <taxon>Sordariomycetidae</taxon>
        <taxon>Ophiostomatales</taxon>
        <taxon>Ophiostomataceae</taxon>
        <taxon>Sporothrix</taxon>
    </lineage>
</organism>
<dbReference type="EMBL" id="CAWUHC010000074">
    <property type="protein sequence ID" value="CAK7228795.1"/>
    <property type="molecule type" value="Genomic_DNA"/>
</dbReference>
<comment type="caution">
    <text evidence="2">The sequence shown here is derived from an EMBL/GenBank/DDBJ whole genome shotgun (WGS) entry which is preliminary data.</text>
</comment>